<keyword evidence="1" id="KW-1133">Transmembrane helix</keyword>
<name>A0A132P5K9_ENTFC</name>
<dbReference type="Proteomes" id="UP000253144">
    <property type="component" value="Unassembled WGS sequence"/>
</dbReference>
<organism evidence="3 12">
    <name type="scientific">Enterococcus faecium</name>
    <name type="common">Streptococcus faecium</name>
    <dbReference type="NCBI Taxonomy" id="1352"/>
    <lineage>
        <taxon>Bacteria</taxon>
        <taxon>Bacillati</taxon>
        <taxon>Bacillota</taxon>
        <taxon>Bacilli</taxon>
        <taxon>Lactobacillales</taxon>
        <taxon>Enterococcaceae</taxon>
        <taxon>Enterococcus</taxon>
    </lineage>
</organism>
<evidence type="ECO:0000313" key="12">
    <source>
        <dbReference type="Proteomes" id="UP000070452"/>
    </source>
</evidence>
<feature type="transmembrane region" description="Helical" evidence="1">
    <location>
        <begin position="12"/>
        <end position="36"/>
    </location>
</feature>
<reference evidence="8 14" key="4">
    <citation type="submission" date="2017-05" db="EMBL/GenBank/DDBJ databases">
        <title>The Genome Sequence of Enterococcus faecium 6F2_DIV0138.</title>
        <authorList>
            <consortium name="The Broad Institute Genomics Platform"/>
            <consortium name="The Broad Institute Genomic Center for Infectious Diseases"/>
            <person name="Earl A."/>
            <person name="Manson A."/>
            <person name="Schwartman J."/>
            <person name="Gilmore M."/>
            <person name="Abouelleil A."/>
            <person name="Cao P."/>
            <person name="Chapman S."/>
            <person name="Cusick C."/>
            <person name="Shea T."/>
            <person name="Young S."/>
            <person name="Neafsey D."/>
            <person name="Nusbaum C."/>
            <person name="Birren B."/>
        </authorList>
    </citation>
    <scope>NUCLEOTIDE SEQUENCE [LARGE SCALE GENOMIC DNA]</scope>
    <source>
        <strain evidence="8 14">6F2_DIV0138</strain>
    </source>
</reference>
<evidence type="ECO:0000313" key="15">
    <source>
        <dbReference type="Proteomes" id="UP000249070"/>
    </source>
</evidence>
<evidence type="ECO:0000313" key="14">
    <source>
        <dbReference type="Proteomes" id="UP000194737"/>
    </source>
</evidence>
<dbReference type="EMBL" id="QHGU01000033">
    <property type="protein sequence ID" value="PZM55684.1"/>
    <property type="molecule type" value="Genomic_DNA"/>
</dbReference>
<dbReference type="Proteomes" id="UP000070452">
    <property type="component" value="Unassembled WGS sequence"/>
</dbReference>
<dbReference type="Proteomes" id="UP000191171">
    <property type="component" value="Unassembled WGS sequence"/>
</dbReference>
<dbReference type="GeneID" id="66455318"/>
<dbReference type="EMBL" id="WEFP01000001">
    <property type="protein sequence ID" value="KAB7577982.1"/>
    <property type="molecule type" value="Genomic_DNA"/>
</dbReference>
<dbReference type="EMBL" id="NGLB01000001">
    <property type="protein sequence ID" value="OTO00839.1"/>
    <property type="molecule type" value="Genomic_DNA"/>
</dbReference>
<dbReference type="EMBL" id="JAIFOC010000026">
    <property type="protein sequence ID" value="MBX4221937.1"/>
    <property type="molecule type" value="Genomic_DNA"/>
</dbReference>
<reference evidence="4" key="8">
    <citation type="journal article" date="2022" name="J. Anim. Sci.">
        <title>Whole genome sequence analyses-based assessment of virulence potential and antimicrobial susceptibilities and resistance of Enterococcus faecium strains isolated from commercial swine and cattle probiotic products.</title>
        <authorList>
            <person name="Shridhar P.B."/>
            <person name="Amachawadi R.G."/>
            <person name="Tokach M."/>
            <person name="Patel I."/>
            <person name="Gangiredla J."/>
            <person name="Mammel M."/>
            <person name="Nagaraja T.G."/>
        </authorList>
    </citation>
    <scope>NUCLEOTIDE SEQUENCE</scope>
    <source>
        <strain evidence="4">EF215</strain>
    </source>
</reference>
<accession>A0A132P5K9</accession>
<reference evidence="3 12" key="2">
    <citation type="submission" date="2016-01" db="EMBL/GenBank/DDBJ databases">
        <title>Molecular Mechanisms for transfer of large genomic segments between Enterococcus faecium strains.</title>
        <authorList>
            <person name="Garcia-Solache M.A."/>
            <person name="Lebreton F."/>
            <person name="Mclaughlin R.E."/>
            <person name="Whiteaker J.D."/>
            <person name="Gilmore M.S."/>
            <person name="Rice L.B."/>
        </authorList>
    </citation>
    <scope>NUCLEOTIDE SEQUENCE [LARGE SCALE GENOMIC DNA]</scope>
    <source>
        <strain evidence="3 12">D344RRF x C68</strain>
    </source>
</reference>
<evidence type="ECO:0000313" key="13">
    <source>
        <dbReference type="Proteomes" id="UP000191171"/>
    </source>
</evidence>
<evidence type="ECO:0000313" key="18">
    <source>
        <dbReference type="Proteomes" id="UP000469871"/>
    </source>
</evidence>
<dbReference type="PANTHER" id="PTHR40044">
    <property type="entry name" value="INTEGRAL MEMBRANE PROTEIN-RELATED"/>
    <property type="match status" value="1"/>
</dbReference>
<evidence type="ECO:0000313" key="3">
    <source>
        <dbReference type="EMBL" id="KWX17272.1"/>
    </source>
</evidence>
<dbReference type="Pfam" id="PF06177">
    <property type="entry name" value="QueT"/>
    <property type="match status" value="1"/>
</dbReference>
<dbReference type="STRING" id="1352.AL014_14465"/>
<dbReference type="Proteomes" id="UP000194737">
    <property type="component" value="Unassembled WGS sequence"/>
</dbReference>
<reference evidence="10 16" key="1">
    <citation type="submission" date="2015-06" db="EMBL/GenBank/DDBJ databases">
        <title>The Genome Sequence of Enterococcus faecium 131EA1.</title>
        <authorList>
            <consortium name="The Broad Institute Genomics Platform"/>
            <consortium name="The Broad Institute Genome Sequencing Center for Infectious Disease"/>
            <person name="Earl A.M."/>
            <person name="Van Tyne D."/>
            <person name="Lebreton F."/>
            <person name="Saavedra J.T."/>
            <person name="Gilmore M.S."/>
            <person name="Manson Mcguire A."/>
            <person name="Clock S."/>
            <person name="Crupain M."/>
            <person name="Rangan U."/>
            <person name="Young S."/>
            <person name="Abouelleil A."/>
            <person name="Cao P."/>
            <person name="Chapman S.B."/>
            <person name="Griggs A."/>
            <person name="Priest M."/>
            <person name="Shea T."/>
            <person name="Wortman J."/>
            <person name="Nusbaum C."/>
            <person name="Birren B."/>
        </authorList>
    </citation>
    <scope>NUCLEOTIDE SEQUENCE [LARGE SCALE GENOMIC DNA]</scope>
    <source>
        <strain evidence="10 16">131EA1</strain>
    </source>
</reference>
<protein>
    <submittedName>
        <fullName evidence="8">Integral membrane protein</fullName>
    </submittedName>
    <submittedName>
        <fullName evidence="2">QueT transporter family protein</fullName>
    </submittedName>
</protein>
<evidence type="ECO:0000313" key="7">
    <source>
        <dbReference type="EMBL" id="OOL83883.1"/>
    </source>
</evidence>
<evidence type="ECO:0000313" key="9">
    <source>
        <dbReference type="EMBL" id="PZM55684.1"/>
    </source>
</evidence>
<evidence type="ECO:0000313" key="11">
    <source>
        <dbReference type="EMBL" id="RXU90131.1"/>
    </source>
</evidence>
<dbReference type="PATRIC" id="fig|1352.1358.peg.2395"/>
<evidence type="ECO:0000313" key="2">
    <source>
        <dbReference type="EMBL" id="KAB7577982.1"/>
    </source>
</evidence>
<dbReference type="PANTHER" id="PTHR40044:SF1">
    <property type="entry name" value="INTEGRAL MEMBRANE PROTEIN"/>
    <property type="match status" value="1"/>
</dbReference>
<evidence type="ECO:0000313" key="10">
    <source>
        <dbReference type="EMBL" id="RBS29775.1"/>
    </source>
</evidence>
<reference evidence="5" key="9">
    <citation type="submission" date="2022-05" db="EMBL/GenBank/DDBJ databases">
        <title>Draft genome sequences of Clostridium perfringens strains isolated from Peru.</title>
        <authorList>
            <person name="Hurtado R."/>
            <person name="Lima L."/>
            <person name="Sousa T."/>
            <person name="Jaiswal A.K."/>
            <person name="Tiwari S."/>
            <person name="Maturrano L."/>
            <person name="Brenig B."/>
            <person name="Azevedo V."/>
        </authorList>
    </citation>
    <scope>NUCLEOTIDE SEQUENCE</scope>
    <source>
        <strain evidence="5">CP4</strain>
    </source>
</reference>
<dbReference type="InterPro" id="IPR010387">
    <property type="entry name" value="QueT"/>
</dbReference>
<feature type="transmembrane region" description="Helical" evidence="1">
    <location>
        <begin position="56"/>
        <end position="80"/>
    </location>
</feature>
<dbReference type="EMBL" id="MVGJ01000008">
    <property type="protein sequence ID" value="OOL83883.1"/>
    <property type="molecule type" value="Genomic_DNA"/>
</dbReference>
<proteinExistence type="predicted"/>
<dbReference type="Proteomes" id="UP001139644">
    <property type="component" value="Unassembled WGS sequence"/>
</dbReference>
<reference evidence="6" key="10">
    <citation type="submission" date="2023-03" db="EMBL/GenBank/DDBJ databases">
        <authorList>
            <person name="Shen W."/>
            <person name="Cai J."/>
        </authorList>
    </citation>
    <scope>NUCLEOTIDE SEQUENCE</scope>
    <source>
        <strain evidence="6">B1010-2</strain>
    </source>
</reference>
<feature type="transmembrane region" description="Helical" evidence="1">
    <location>
        <begin position="106"/>
        <end position="125"/>
    </location>
</feature>
<evidence type="ECO:0000313" key="16">
    <source>
        <dbReference type="Proteomes" id="UP000253144"/>
    </source>
</evidence>
<dbReference type="PIRSF" id="PIRSF031501">
    <property type="entry name" value="QueT"/>
    <property type="match status" value="1"/>
</dbReference>
<evidence type="ECO:0000313" key="8">
    <source>
        <dbReference type="EMBL" id="OTO00839.1"/>
    </source>
</evidence>
<evidence type="ECO:0000313" key="17">
    <source>
        <dbReference type="Proteomes" id="UP000289562"/>
    </source>
</evidence>
<dbReference type="EMBL" id="JARPTX010000003">
    <property type="protein sequence ID" value="MDT2368842.1"/>
    <property type="molecule type" value="Genomic_DNA"/>
</dbReference>
<reference evidence="11 17" key="5">
    <citation type="submission" date="2017-12" db="EMBL/GenBank/DDBJ databases">
        <title>A pool of 800 enterococci isolated from chicken carcass rinse samples from New Zealand.</title>
        <authorList>
            <person name="Zhang J."/>
            <person name="Rogers L."/>
            <person name="Midwinter A."/>
            <person name="French N."/>
        </authorList>
    </citation>
    <scope>NUCLEOTIDE SEQUENCE [LARGE SCALE GENOMIC DNA]</scope>
    <source>
        <strain evidence="11 17">EN697</strain>
    </source>
</reference>
<keyword evidence="1" id="KW-0472">Membrane</keyword>
<dbReference type="Proteomes" id="UP000469871">
    <property type="component" value="Unassembled WGS sequence"/>
</dbReference>
<dbReference type="EMBL" id="JAMWMK010000015">
    <property type="protein sequence ID" value="MDC4248333.1"/>
    <property type="molecule type" value="Genomic_DNA"/>
</dbReference>
<evidence type="ECO:0000256" key="1">
    <source>
        <dbReference type="SAM" id="Phobius"/>
    </source>
</evidence>
<dbReference type="Proteomes" id="UP001141166">
    <property type="component" value="Unassembled WGS sequence"/>
</dbReference>
<reference evidence="7 13" key="3">
    <citation type="submission" date="2017-02" db="EMBL/GenBank/DDBJ databases">
        <title>Clonality and virulence of isolates of VRE in Hematopoietic Stem Cell Transplanted (HSCT) patients.</title>
        <authorList>
            <person name="Marchi A.P."/>
            <person name="Martins R.C."/>
            <person name="Marie S.K."/>
            <person name="Levin A.S."/>
            <person name="Costa S.F."/>
        </authorList>
    </citation>
    <scope>NUCLEOTIDE SEQUENCE [LARGE SCALE GENOMIC DNA]</scope>
    <source>
        <strain evidence="7 13">LIM1759</strain>
    </source>
</reference>
<gene>
    <name evidence="8" type="ORF">A5804_002357</name>
    <name evidence="3" type="ORF">AWT83_01630</name>
    <name evidence="7" type="ORF">B1P95_01470</name>
    <name evidence="11" type="ORF">CYQ77_04265</name>
    <name evidence="9" type="ORF">DKP91_08045</name>
    <name evidence="10" type="ORF">EB12_02017</name>
    <name evidence="2" type="ORF">GBM73_12075</name>
    <name evidence="4" type="ORF">KYX88_03615</name>
    <name evidence="5" type="ORF">M3X98_09740</name>
    <name evidence="6" type="ORF">P6Z85_01370</name>
</gene>
<evidence type="ECO:0000313" key="5">
    <source>
        <dbReference type="EMBL" id="MDC4248333.1"/>
    </source>
</evidence>
<sequence length="167" mass="18444">MQKTKSRQRLSVIVVNGIIMALYLALTILVAPVSSGPIQFRISESLNHLVVFNRKLLWGVLGGVIVYNAFFGFGIMDVVFGGGQTLLSLGLTALLQNKVKNVKMRLVLNTIFFTISMGLIAYMLVPTGGQAFWTTYGTLALSEFIVMAVSAPLMYYLDRALDFEKRV</sequence>
<dbReference type="EMBL" id="LEQJ01000012">
    <property type="protein sequence ID" value="RBS29775.1"/>
    <property type="molecule type" value="Genomic_DNA"/>
</dbReference>
<evidence type="ECO:0000313" key="4">
    <source>
        <dbReference type="EMBL" id="MBX4221937.1"/>
    </source>
</evidence>
<reference evidence="9 15" key="6">
    <citation type="submission" date="2018-05" db="EMBL/GenBank/DDBJ databases">
        <title>Vancomycin-resistant Enterococcus faecium strain from Chelyabinsk, Russia.</title>
        <authorList>
            <person name="Gostev V."/>
            <person name="Goncharov A."/>
            <person name="Kolodzhieva V."/>
            <person name="Suvorov A."/>
            <person name="Sidorenko S."/>
            <person name="Zueva L."/>
        </authorList>
    </citation>
    <scope>NUCLEOTIDE SEQUENCE [LARGE SCALE GENOMIC DNA]</scope>
    <source>
        <strain evidence="9 15">20</strain>
    </source>
</reference>
<evidence type="ECO:0000313" key="6">
    <source>
        <dbReference type="EMBL" id="MDT2368842.1"/>
    </source>
</evidence>
<comment type="caution">
    <text evidence="3">The sequence shown here is derived from an EMBL/GenBank/DDBJ whole genome shotgun (WGS) entry which is preliminary data.</text>
</comment>
<dbReference type="Proteomes" id="UP000249070">
    <property type="component" value="Unassembled WGS sequence"/>
</dbReference>
<dbReference type="AlphaFoldDB" id="A0A132P5K9"/>
<reference evidence="2 18" key="7">
    <citation type="submission" date="2019-10" db="EMBL/GenBank/DDBJ databases">
        <title>Evolutionary dynamics of vancomycin-resistant Enterococcus faecium during gastrointestinal tract colonization and bloodstream infection in immunocompromised pediatric patients.</title>
        <authorList>
            <person name="Chilambi G.S."/>
            <person name="Nordstrom H.R."/>
            <person name="Evans D.R."/>
            <person name="Ferrolino J."/>
            <person name="Hayden R.T."/>
            <person name="Maron G.M."/>
            <person name="Vo A.N."/>
            <person name="Gilmore M.S."/>
            <person name="Wolf J."/>
            <person name="Rosch J.W."/>
            <person name="Van Tyne D."/>
        </authorList>
    </citation>
    <scope>NUCLEOTIDE SEQUENCE [LARGE SCALE GENOMIC DNA]</scope>
    <source>
        <strain evidence="2 18">VRECG27</strain>
    </source>
</reference>
<dbReference type="OMA" id="SAYIWQY"/>
<dbReference type="EMBL" id="PJVH01000009">
    <property type="protein sequence ID" value="RXU90131.1"/>
    <property type="molecule type" value="Genomic_DNA"/>
</dbReference>
<dbReference type="Proteomes" id="UP001260956">
    <property type="component" value="Unassembled WGS sequence"/>
</dbReference>
<dbReference type="RefSeq" id="WP_002294548.1">
    <property type="nucleotide sequence ID" value="NZ_AP019394.1"/>
</dbReference>
<dbReference type="EMBL" id="LRHK01000001">
    <property type="protein sequence ID" value="KWX17272.1"/>
    <property type="molecule type" value="Genomic_DNA"/>
</dbReference>
<feature type="transmembrane region" description="Helical" evidence="1">
    <location>
        <begin position="131"/>
        <end position="157"/>
    </location>
</feature>
<dbReference type="Proteomes" id="UP000289562">
    <property type="component" value="Unassembled WGS sequence"/>
</dbReference>
<keyword evidence="1" id="KW-0812">Transmembrane</keyword>